<dbReference type="HOGENOM" id="CLU_027938_4_5_11"/>
<reference evidence="4 5" key="1">
    <citation type="journal article" date="2009" name="Stand. Genomic Sci.">
        <title>Complete genome sequence of Cryptobacterium curtum type strain (12-3).</title>
        <authorList>
            <person name="Mavrommatis K."/>
            <person name="Pukall R."/>
            <person name="Rohde C."/>
            <person name="Chen F."/>
            <person name="Sims D."/>
            <person name="Brettin T."/>
            <person name="Kuske C."/>
            <person name="Detter J.C."/>
            <person name="Han C."/>
            <person name="Lapidus A."/>
            <person name="Copeland A."/>
            <person name="Glavina Del Rio T."/>
            <person name="Nolan M."/>
            <person name="Lucas S."/>
            <person name="Tice H."/>
            <person name="Cheng J.F."/>
            <person name="Bruce D."/>
            <person name="Goodwin L."/>
            <person name="Pitluck S."/>
            <person name="Ovchinnikova G."/>
            <person name="Pati A."/>
            <person name="Ivanova N."/>
            <person name="Chen A."/>
            <person name="Palaniappan K."/>
            <person name="Chain P."/>
            <person name="D'haeseleer P."/>
            <person name="Goker M."/>
            <person name="Bristow J."/>
            <person name="Eisen J.A."/>
            <person name="Markowitz V."/>
            <person name="Hugenholtz P."/>
            <person name="Rohde M."/>
            <person name="Klenk H.P."/>
            <person name="Kyrpides N.C."/>
        </authorList>
    </citation>
    <scope>NUCLEOTIDE SEQUENCE [LARGE SCALE GENOMIC DNA]</scope>
    <source>
        <strain evidence="5">ATCC 700683 / DSM 15641 / 12-3</strain>
    </source>
</reference>
<dbReference type="OrthoDB" id="3210041at2"/>
<evidence type="ECO:0000313" key="4">
    <source>
        <dbReference type="EMBL" id="ACU94396.1"/>
    </source>
</evidence>
<dbReference type="CDD" id="cd07989">
    <property type="entry name" value="LPLAT_AGPAT-like"/>
    <property type="match status" value="1"/>
</dbReference>
<proteinExistence type="predicted"/>
<sequence length="261" mass="29696">MPHVYSPEELFDMPFMGTSTKKRAPHWLGNILWVIVVFLCKIFTRYRVHGIEHLRAFRGRSGAVVACTHASFLDIAYMYCPPRPGQWLRLMARDTLFENPITAFIFARCGGFPVTRDSADRASIKRAVRMLKEGELVGIFPEGTRRGKTSITPEVHGGAALIARMAKVPIIPAAVSNVERVKQKGHLPRPVRVDVHYGKPIDVSSFDFLPKEERLDGCMWYVMRECFALRDGINPEQVDMRVLFPDAKDYTEAFRAEQREG</sequence>
<gene>
    <name evidence="4" type="ordered locus">Ccur_06860</name>
</gene>
<dbReference type="PANTHER" id="PTHR10434:SF11">
    <property type="entry name" value="1-ACYL-SN-GLYCEROL-3-PHOSPHATE ACYLTRANSFERASE"/>
    <property type="match status" value="1"/>
</dbReference>
<dbReference type="EMBL" id="CP001682">
    <property type="protein sequence ID" value="ACU94396.1"/>
    <property type="molecule type" value="Genomic_DNA"/>
</dbReference>
<dbReference type="InterPro" id="IPR002123">
    <property type="entry name" value="Plipid/glycerol_acylTrfase"/>
</dbReference>
<evidence type="ECO:0000259" key="3">
    <source>
        <dbReference type="SMART" id="SM00563"/>
    </source>
</evidence>
<dbReference type="STRING" id="469378.Ccur_06860"/>
<dbReference type="AlphaFoldDB" id="C7MNA6"/>
<dbReference type="Pfam" id="PF01553">
    <property type="entry name" value="Acyltransferase"/>
    <property type="match status" value="1"/>
</dbReference>
<accession>C7MNA6</accession>
<dbReference type="SUPFAM" id="SSF69593">
    <property type="entry name" value="Glycerol-3-phosphate (1)-acyltransferase"/>
    <property type="match status" value="1"/>
</dbReference>
<name>C7MNA6_CRYCD</name>
<evidence type="ECO:0000313" key="5">
    <source>
        <dbReference type="Proteomes" id="UP000000954"/>
    </source>
</evidence>
<evidence type="ECO:0000256" key="2">
    <source>
        <dbReference type="ARBA" id="ARBA00023315"/>
    </source>
</evidence>
<dbReference type="eggNOG" id="COG0204">
    <property type="taxonomic scope" value="Bacteria"/>
</dbReference>
<dbReference type="GO" id="GO:0006654">
    <property type="term" value="P:phosphatidic acid biosynthetic process"/>
    <property type="evidence" value="ECO:0007669"/>
    <property type="project" value="TreeGrafter"/>
</dbReference>
<dbReference type="Proteomes" id="UP000000954">
    <property type="component" value="Chromosome"/>
</dbReference>
<evidence type="ECO:0000256" key="1">
    <source>
        <dbReference type="ARBA" id="ARBA00022679"/>
    </source>
</evidence>
<keyword evidence="1 4" id="KW-0808">Transferase</keyword>
<keyword evidence="5" id="KW-1185">Reference proteome</keyword>
<protein>
    <submittedName>
        <fullName evidence="4">1-acyl-sn-glycerol-3-phosphate acyltransferase</fullName>
    </submittedName>
</protein>
<dbReference type="KEGG" id="ccu:Ccur_06860"/>
<keyword evidence="2 4" id="KW-0012">Acyltransferase</keyword>
<dbReference type="SMART" id="SM00563">
    <property type="entry name" value="PlsC"/>
    <property type="match status" value="1"/>
</dbReference>
<feature type="domain" description="Phospholipid/glycerol acyltransferase" evidence="3">
    <location>
        <begin position="63"/>
        <end position="178"/>
    </location>
</feature>
<dbReference type="GO" id="GO:0003841">
    <property type="term" value="F:1-acylglycerol-3-phosphate O-acyltransferase activity"/>
    <property type="evidence" value="ECO:0007669"/>
    <property type="project" value="TreeGrafter"/>
</dbReference>
<dbReference type="RefSeq" id="WP_012803084.1">
    <property type="nucleotide sequence ID" value="NC_013170.1"/>
</dbReference>
<dbReference type="PANTHER" id="PTHR10434">
    <property type="entry name" value="1-ACYL-SN-GLYCEROL-3-PHOSPHATE ACYLTRANSFERASE"/>
    <property type="match status" value="1"/>
</dbReference>
<organism evidence="4 5">
    <name type="scientific">Cryptobacterium curtum (strain ATCC 700683 / DSM 15641 / CCUG 43107 / 12-3)</name>
    <dbReference type="NCBI Taxonomy" id="469378"/>
    <lineage>
        <taxon>Bacteria</taxon>
        <taxon>Bacillati</taxon>
        <taxon>Actinomycetota</taxon>
        <taxon>Coriobacteriia</taxon>
        <taxon>Eggerthellales</taxon>
        <taxon>Eggerthellaceae</taxon>
        <taxon>Cryptobacterium</taxon>
    </lineage>
</organism>